<evidence type="ECO:0000256" key="3">
    <source>
        <dbReference type="SAM" id="Phobius"/>
    </source>
</evidence>
<dbReference type="Pfam" id="PF17101">
    <property type="entry name" value="Stealth_CR1"/>
    <property type="match status" value="1"/>
</dbReference>
<dbReference type="PANTHER" id="PTHR24045">
    <property type="match status" value="1"/>
</dbReference>
<evidence type="ECO:0000259" key="4">
    <source>
        <dbReference type="Pfam" id="PF11380"/>
    </source>
</evidence>
<feature type="domain" description="Stealth protein CR1 conserved region 1" evidence="5">
    <location>
        <begin position="94"/>
        <end position="117"/>
    </location>
</feature>
<evidence type="ECO:0000313" key="6">
    <source>
        <dbReference type="EMBL" id="ORY29718.1"/>
    </source>
</evidence>
<evidence type="ECO:0000256" key="1">
    <source>
        <dbReference type="ARBA" id="ARBA00007583"/>
    </source>
</evidence>
<keyword evidence="3" id="KW-1133">Transmembrane helix</keyword>
<dbReference type="EMBL" id="MCOG01000178">
    <property type="protein sequence ID" value="ORY29718.1"/>
    <property type="molecule type" value="Genomic_DNA"/>
</dbReference>
<evidence type="ECO:0000259" key="5">
    <source>
        <dbReference type="Pfam" id="PF17101"/>
    </source>
</evidence>
<dbReference type="InterPro" id="IPR021520">
    <property type="entry name" value="Stealth_CR2"/>
</dbReference>
<keyword evidence="3" id="KW-0812">Transmembrane</keyword>
<dbReference type="InterPro" id="IPR047141">
    <property type="entry name" value="Stealth"/>
</dbReference>
<feature type="domain" description="Stealth protein CR2 conserved region 2" evidence="4">
    <location>
        <begin position="551"/>
        <end position="655"/>
    </location>
</feature>
<evidence type="ECO:0008006" key="8">
    <source>
        <dbReference type="Google" id="ProtNLM"/>
    </source>
</evidence>
<dbReference type="InterPro" id="IPR031358">
    <property type="entry name" value="Stealth_CR1"/>
</dbReference>
<protein>
    <recommendedName>
        <fullName evidence="8">Stealth protein CR2 conserved region 2 domain-containing protein</fullName>
    </recommendedName>
</protein>
<dbReference type="STRING" id="1754190.A0A1Y2B4G0"/>
<reference evidence="6 7" key="1">
    <citation type="submission" date="2016-08" db="EMBL/GenBank/DDBJ databases">
        <title>A Parts List for Fungal Cellulosomes Revealed by Comparative Genomics.</title>
        <authorList>
            <consortium name="DOE Joint Genome Institute"/>
            <person name="Haitjema C.H."/>
            <person name="Gilmore S.P."/>
            <person name="Henske J.K."/>
            <person name="Solomon K.V."/>
            <person name="De Groot R."/>
            <person name="Kuo A."/>
            <person name="Mondo S.J."/>
            <person name="Salamov A.A."/>
            <person name="Labutti K."/>
            <person name="Zhao Z."/>
            <person name="Chiniquy J."/>
            <person name="Barry K."/>
            <person name="Brewer H.M."/>
            <person name="Purvine S.O."/>
            <person name="Wright A.T."/>
            <person name="Boxma B."/>
            <person name="Van Alen T."/>
            <person name="Hackstein J.H."/>
            <person name="Baker S.E."/>
            <person name="Grigoriev I.V."/>
            <person name="O'Malley M.A."/>
        </authorList>
    </citation>
    <scope>NUCLEOTIDE SEQUENCE [LARGE SCALE GENOMIC DNA]</scope>
    <source>
        <strain evidence="6 7">G1</strain>
    </source>
</reference>
<keyword evidence="7" id="KW-1185">Reference proteome</keyword>
<comment type="caution">
    <text evidence="6">The sequence shown here is derived from an EMBL/GenBank/DDBJ whole genome shotgun (WGS) entry which is preliminary data.</text>
</comment>
<dbReference type="GO" id="GO:0016772">
    <property type="term" value="F:transferase activity, transferring phosphorus-containing groups"/>
    <property type="evidence" value="ECO:0007669"/>
    <property type="project" value="InterPro"/>
</dbReference>
<keyword evidence="3" id="KW-0472">Membrane</keyword>
<feature type="domain" description="Stealth protein CR2 conserved region 2" evidence="4">
    <location>
        <begin position="123"/>
        <end position="228"/>
    </location>
</feature>
<sequence>MNINPILTKNLYFFRLNILLIFIININCLSYESYQNDKSTLVDQTKIRGSEDLNILTTFNNTSFSKQITDLNNILNYKGGKLEPEWQWVKNTSIVYTWVDGSDINFQDLKSKYNGGNREVNSRDRSADELRYSIRSLEKYMPWHEGTIYIVTCQQIPKWLNTNHPRIKIVDHKTIFPKYVFPTFDSGTIELFFDKIPGISERFIYFNDDVFLNNYIHPSFFFTREGYPKIYKNDNSLNLSKNKYKKNISKKQNLFTNMCYLTLELIHTYLNKDFKYYYLHHSTHVFYRDLMEPFRQFFKEDIKILCIDKFRSWEKFHSLYLYLTFMEYASKNDQLKLFDENKLPSDRTITKYFCQVVLVSINSDLIKFEIVSDDSKENEINFNYIKTHPTILVFNFNDVYSEHHVFIQFTEFLMTRFPEPSSFEKKEYIELEKTYSNLINSPLPTKNNASQDLDKMESKNISLNNTSTKDNPLNNNINHYKMKIIEEYLKKKEELSGPKKDISNREREEIDFLLNYNGETLTHEWEWAKKISMVYYFDSPNPFTKERKELEINKLKYSLFSIEKYLPWFEGVIYIVIKEEEQKEFEWIKSQNKRIQLIHQTHLISKIENHSEINRNIIEFFLDKIPDISERFVYLTNNHFFINYTHPRFFFSQEFFPKYNFENILSKNEVDQRIESDKFFFNTFNIIMKYFGKNYVNGYQYLKNAPIPLYRDLFEPVRQLYKIQVRKLLYGNYSREKSILPLYMISTYNIYGTNHPYYPNYIGGYGKVRTSKIPVINPLRTIEFYGFDITSPSISNYTMTLDISFTKNTGVINEFMEYNPCNEKEIIEKIISSKLLFFSMKSRDESEINYHFNISCFLKIMNQLYKNKFSSS</sequence>
<dbReference type="Proteomes" id="UP000193920">
    <property type="component" value="Unassembled WGS sequence"/>
</dbReference>
<dbReference type="AlphaFoldDB" id="A0A1Y2B4G0"/>
<gene>
    <name evidence="6" type="ORF">LY90DRAFT_512815</name>
</gene>
<comment type="similarity">
    <text evidence="1">Belongs to the stealth family.</text>
</comment>
<organism evidence="6 7">
    <name type="scientific">Neocallimastix californiae</name>
    <dbReference type="NCBI Taxonomy" id="1754190"/>
    <lineage>
        <taxon>Eukaryota</taxon>
        <taxon>Fungi</taxon>
        <taxon>Fungi incertae sedis</taxon>
        <taxon>Chytridiomycota</taxon>
        <taxon>Chytridiomycota incertae sedis</taxon>
        <taxon>Neocallimastigomycetes</taxon>
        <taxon>Neocallimastigales</taxon>
        <taxon>Neocallimastigaceae</taxon>
        <taxon>Neocallimastix</taxon>
    </lineage>
</organism>
<accession>A0A1Y2B4G0</accession>
<feature type="transmembrane region" description="Helical" evidence="3">
    <location>
        <begin position="12"/>
        <end position="34"/>
    </location>
</feature>
<dbReference type="Pfam" id="PF11380">
    <property type="entry name" value="Stealth_CR2"/>
    <property type="match status" value="2"/>
</dbReference>
<evidence type="ECO:0000313" key="7">
    <source>
        <dbReference type="Proteomes" id="UP000193920"/>
    </source>
</evidence>
<evidence type="ECO:0000256" key="2">
    <source>
        <dbReference type="ARBA" id="ARBA00022679"/>
    </source>
</evidence>
<dbReference type="OrthoDB" id="2126793at2759"/>
<name>A0A1Y2B4G0_9FUNG</name>
<dbReference type="GO" id="GO:0005794">
    <property type="term" value="C:Golgi apparatus"/>
    <property type="evidence" value="ECO:0007669"/>
    <property type="project" value="TreeGrafter"/>
</dbReference>
<dbReference type="PANTHER" id="PTHR24045:SF0">
    <property type="entry name" value="N-ACETYLGLUCOSAMINE-1-PHOSPHOTRANSFERASE SUBUNITS ALPHA_BETA"/>
    <property type="match status" value="1"/>
</dbReference>
<keyword evidence="2" id="KW-0808">Transferase</keyword>
<proteinExistence type="inferred from homology"/>